<feature type="compositionally biased region" description="Pro residues" evidence="1">
    <location>
        <begin position="2623"/>
        <end position="2648"/>
    </location>
</feature>
<feature type="region of interest" description="Disordered" evidence="1">
    <location>
        <begin position="55"/>
        <end position="97"/>
    </location>
</feature>
<feature type="compositionally biased region" description="Polar residues" evidence="1">
    <location>
        <begin position="2225"/>
        <end position="2235"/>
    </location>
</feature>
<feature type="compositionally biased region" description="Pro residues" evidence="1">
    <location>
        <begin position="3112"/>
        <end position="3126"/>
    </location>
</feature>
<feature type="compositionally biased region" description="Basic and acidic residues" evidence="1">
    <location>
        <begin position="1313"/>
        <end position="1322"/>
    </location>
</feature>
<feature type="region of interest" description="Disordered" evidence="1">
    <location>
        <begin position="646"/>
        <end position="665"/>
    </location>
</feature>
<dbReference type="InterPro" id="IPR001849">
    <property type="entry name" value="PH_domain"/>
</dbReference>
<feature type="compositionally biased region" description="Polar residues" evidence="1">
    <location>
        <begin position="74"/>
        <end position="92"/>
    </location>
</feature>
<feature type="compositionally biased region" description="Low complexity" evidence="1">
    <location>
        <begin position="2479"/>
        <end position="2498"/>
    </location>
</feature>
<feature type="region of interest" description="Disordered" evidence="1">
    <location>
        <begin position="307"/>
        <end position="445"/>
    </location>
</feature>
<feature type="compositionally biased region" description="Low complexity" evidence="1">
    <location>
        <begin position="2215"/>
        <end position="2224"/>
    </location>
</feature>
<feature type="compositionally biased region" description="Polar residues" evidence="1">
    <location>
        <begin position="1206"/>
        <end position="1216"/>
    </location>
</feature>
<feature type="region of interest" description="Disordered" evidence="1">
    <location>
        <begin position="2087"/>
        <end position="2608"/>
    </location>
</feature>
<feature type="compositionally biased region" description="Basic residues" evidence="1">
    <location>
        <begin position="2448"/>
        <end position="2458"/>
    </location>
</feature>
<feature type="compositionally biased region" description="Pro residues" evidence="1">
    <location>
        <begin position="1674"/>
        <end position="1685"/>
    </location>
</feature>
<feature type="compositionally biased region" description="Basic and acidic residues" evidence="1">
    <location>
        <begin position="2127"/>
        <end position="2137"/>
    </location>
</feature>
<feature type="region of interest" description="Disordered" evidence="1">
    <location>
        <begin position="1523"/>
        <end position="1547"/>
    </location>
</feature>
<feature type="compositionally biased region" description="Low complexity" evidence="1">
    <location>
        <begin position="1988"/>
        <end position="2006"/>
    </location>
</feature>
<protein>
    <recommendedName>
        <fullName evidence="2">PH domain-containing protein</fullName>
    </recommendedName>
</protein>
<name>A0ABP1DVJ5_9APHY</name>
<dbReference type="CDD" id="cd22249">
    <property type="entry name" value="UDM1_RNF168_RNF169-like"/>
    <property type="match status" value="1"/>
</dbReference>
<feature type="compositionally biased region" description="Basic and acidic residues" evidence="1">
    <location>
        <begin position="2547"/>
        <end position="2557"/>
    </location>
</feature>
<feature type="compositionally biased region" description="Pro residues" evidence="1">
    <location>
        <begin position="1019"/>
        <end position="1028"/>
    </location>
</feature>
<feature type="compositionally biased region" description="Basic and acidic residues" evidence="1">
    <location>
        <begin position="1351"/>
        <end position="1362"/>
    </location>
</feature>
<feature type="compositionally biased region" description="Basic and acidic residues" evidence="1">
    <location>
        <begin position="2007"/>
        <end position="2017"/>
    </location>
</feature>
<feature type="region of interest" description="Disordered" evidence="1">
    <location>
        <begin position="737"/>
        <end position="795"/>
    </location>
</feature>
<gene>
    <name evidence="3" type="ORF">GFSPODELE1_LOCUS8520</name>
</gene>
<feature type="compositionally biased region" description="Pro residues" evidence="1">
    <location>
        <begin position="1907"/>
        <end position="1928"/>
    </location>
</feature>
<feature type="compositionally biased region" description="Low complexity" evidence="1">
    <location>
        <begin position="62"/>
        <end position="72"/>
    </location>
</feature>
<feature type="compositionally biased region" description="Pro residues" evidence="1">
    <location>
        <begin position="2186"/>
        <end position="2203"/>
    </location>
</feature>
<feature type="compositionally biased region" description="Basic and acidic residues" evidence="1">
    <location>
        <begin position="1443"/>
        <end position="1453"/>
    </location>
</feature>
<feature type="compositionally biased region" description="Pro residues" evidence="1">
    <location>
        <begin position="985"/>
        <end position="997"/>
    </location>
</feature>
<feature type="compositionally biased region" description="Low complexity" evidence="1">
    <location>
        <begin position="315"/>
        <end position="332"/>
    </location>
</feature>
<feature type="compositionally biased region" description="Pro residues" evidence="1">
    <location>
        <begin position="1403"/>
        <end position="1415"/>
    </location>
</feature>
<dbReference type="Proteomes" id="UP001497453">
    <property type="component" value="Chromosome 6"/>
</dbReference>
<feature type="region of interest" description="Disordered" evidence="1">
    <location>
        <begin position="1400"/>
        <end position="1453"/>
    </location>
</feature>
<feature type="region of interest" description="Disordered" evidence="1">
    <location>
        <begin position="919"/>
        <end position="969"/>
    </location>
</feature>
<reference evidence="4" key="1">
    <citation type="submission" date="2024-04" db="EMBL/GenBank/DDBJ databases">
        <authorList>
            <person name="Shaw F."/>
            <person name="Minotto A."/>
        </authorList>
    </citation>
    <scope>NUCLEOTIDE SEQUENCE [LARGE SCALE GENOMIC DNA]</scope>
</reference>
<feature type="compositionally biased region" description="Low complexity" evidence="1">
    <location>
        <begin position="1029"/>
        <end position="1053"/>
    </location>
</feature>
<evidence type="ECO:0000259" key="2">
    <source>
        <dbReference type="SMART" id="SM00233"/>
    </source>
</evidence>
<dbReference type="SMART" id="SM00233">
    <property type="entry name" value="PH"/>
    <property type="match status" value="1"/>
</dbReference>
<feature type="compositionally biased region" description="Low complexity" evidence="1">
    <location>
        <begin position="341"/>
        <end position="364"/>
    </location>
</feature>
<feature type="region of interest" description="Disordered" evidence="1">
    <location>
        <begin position="1876"/>
        <end position="2035"/>
    </location>
</feature>
<feature type="compositionally biased region" description="Basic residues" evidence="1">
    <location>
        <begin position="2312"/>
        <end position="2326"/>
    </location>
</feature>
<feature type="compositionally biased region" description="Low complexity" evidence="1">
    <location>
        <begin position="2384"/>
        <end position="2398"/>
    </location>
</feature>
<feature type="region of interest" description="Disordered" evidence="1">
    <location>
        <begin position="2830"/>
        <end position="2862"/>
    </location>
</feature>
<feature type="compositionally biased region" description="Basic and acidic residues" evidence="1">
    <location>
        <begin position="2421"/>
        <end position="2432"/>
    </location>
</feature>
<feature type="compositionally biased region" description="Polar residues" evidence="1">
    <location>
        <begin position="1001"/>
        <end position="1017"/>
    </location>
</feature>
<feature type="region of interest" description="Disordered" evidence="1">
    <location>
        <begin position="2621"/>
        <end position="2665"/>
    </location>
</feature>
<keyword evidence="4" id="KW-1185">Reference proteome</keyword>
<organism evidence="3 4">
    <name type="scientific">Somion occarium</name>
    <dbReference type="NCBI Taxonomy" id="3059160"/>
    <lineage>
        <taxon>Eukaryota</taxon>
        <taxon>Fungi</taxon>
        <taxon>Dikarya</taxon>
        <taxon>Basidiomycota</taxon>
        <taxon>Agaricomycotina</taxon>
        <taxon>Agaricomycetes</taxon>
        <taxon>Polyporales</taxon>
        <taxon>Cerrenaceae</taxon>
        <taxon>Somion</taxon>
    </lineage>
</organism>
<sequence length="3247" mass="353676">MIFFPEQTCALNEIKRFTVTFAFEVASRVKLDFGIRFDICDEGFKLNMTGSDLSSPFQSPGTTTFSTLSRTETPMRTSGSPARSPTVTPSTTRYEHDGDFTSDLQHLREETGNHDGSNLSTTFAQLNAEIGSAMQSWSTPQQVSRAITSRLSIASPEGYWNTDIAGLDPEKRLSTIPERTEDLNSRPTSLAQPDQINSSSILRAPVHTRSATETPHSPRPLLHGPRSPVGPRIGEKVAYWEQRLGAISLADGAHSRSASEPSELWEQSSLTAQSHSMPTLTSFSRTTVSHTGTAGYTTSRSTLPTKSSTFVSGATRTTDTFTPTEPFTGTDTLSHSFMTMRSGTTAQTETTTTFRRPQTSPRSPLSAVRNIMQRWREQTPTAAKTDRSPSTGSPPSGGSGRSKGSQHLRSELDLTPRIRGPTDEDEDRSRKSNNDKPSPSGSLASDFDIQALGGYVGATSKPLRIGSLWYLNVHASPPYKWQRCQAILYLRMLVLTWIAPGGGRGVATLDLLNCIEVESTRSPSDPRVADDYGTQAAREQSYGDVDLISLLCPFHLLYSDGIERLAAESPAERAAWVDAIWEILNRSVSIPDRSNTDSPVGSIRTVHTVDSQVSRSNTGSGSTSLHYIRIEDIPDMSDIHQLSGSIRSRASHPSETPTSTSDDVFFSATSRSDSVTTPPTSFYTSSSFTRDPLTTLDSTITTGLVTDETIVEITSGTGTNIVPSTLSLRRTASASLLGDSHTGPASNRSFSPSSSGTSLTRCGGIRRRSGFASSQSYSSGYLTETEESSDKENSELYTYSSTYSSSQSSTDGPYSFSTLESYSYTASQSETPTLPDISTPMETRETESTGAPIEEATPSASVSEYVTATSPALSFASLPTIPSLSDYVTAEVCSTEYETVEICPTEPSTTEYETAELCPTEPSSDYTTAELCPTPTEVSTEYDTAERRYQKDVVPTTPPAMVISPSPSPPLSRISSALSYVDLPQPVPVPVPVPIRSPSPERTSTVSSASLLESETLPQPSPVGPPEPEITISTPTTSSISVVSSESSVPEVSSDLELSIPSTVELPPVTSPSAPETLWQSSTDISYDSSILRPSPSIQSIGLPDVPDFSFETSYLRPSPSIESEPDLTIMTPIPEGSPVPQSISVSPVSVTPTPSPSSPPLGPTLVDLSRTPSIISTVSSISTIPTIPSIVSPALRELPLDDISTEPSLLSTRDGTPTPIVLRDVPRPPSPGPPTPSVSVSVGTPSENIPSIHSTLETIPSEHPETIPPPGPSDVLAHDINILLHYLRDIEATRGPQINDILGNTRAIKDDVDQLMGDRPRTVSRPEMPPEVPRKDSAAGGSDKLSYAEPFRDRPSRDRRLVPLPITPPEMRSPLLSPETLSDTMSFLSSHYSDDFSLMEPEPYPYHPPSPSMSPPSSSSESSSLSSSIPDFPQDVGYVPSDRSESPTRFDMRAAPPIDLSPLQELLRNIQQQVAALQEGQGSTNRMLDDLSQRAREPDFGLRDKLRGLEDAVQRILQNLPQQAARPAPTMPTEEESESSYESSPDVSSLLHRLRNMAQRAVGDGRPHLAMPIPERVGPTLDDLLMQTLTPQPGLPAPTVQPPPPLVTLQYRPAPGIRPRSVSPTFEVHLPDRARTVPLTRPPIFRDRRPRVPRAPRGGPPSVSDSAFTQPDFPRPPSGRPPTGRPLTQADFPRRPPREPGTTRFGDVGRPLPPRPPTAPAAITEQPILPPPGVFAPEPAPGVRPPVAPPAAPPPMPPPTILQLPPTFDDILALVRENRLAQGATLEQQGEIMRYLRRLNDWLGRDVGGRQADIRDVNARIDDLTRRVDQFRQPGGQPPMQQQHITFQPGQGPPFVIPPVVGPAPPFSGQPVIPGVSHQQFPVIPPRTPGRSPTPVIPPYQDYPVPVVPPFQPPFGRPPTPFHVRPPPRTEEDIFIPPRPEDESYSSSSRSSSPRSQHGAPGTIFFPPPSHPGVGPPILVPPPPGTMPTIIPVPESYPPGSSGRPSRVESDADRPSRRPSPQFVVPQSDVGGVPHVADVGHAPAPAAAMVVVSGPGAQQPQVAPPVAAGQMPTVVIQQPPVMMTPSGHPVSDIRHSPQPTHLVIASDRPPSVIHTTAHHPSAPSRSDYDRPHEAPRSRRHSRSSSPRRPGPTEIRIRTSRSSSRSSSPRRHHRPEPQFVVQQGPAPYPGMAPPPIILPPSAPGQPGYIQPSVMQGPGFPGQQPTQVIRVTTPSHASGRGSPQIIHVPSQPQASTYDPRASHRPSRSPPRSHHDPSIPVIIRSHDSSRRTPPPHGTMAAPGVTLLPSSGRRPSSRGSRRPRRRHYSPYRSRTPSYSRSPGGHPRYPSRTASDPRRRRRRPYRPSRSSSLSDADRPPRRPHRPPRSQSVPPRSLSSPSPMTISAHSGRPSRRTPPIIITGPEDARPVHIEPGRHTVGSMSPTLVVPRTARTRSSRRPTRRTPSPQYGFEQEIPSAPPRITRLSSPRRVPSSPSSRTASPAPVPVPTRARDYARVSRPPTIVSLGRPSERMPSREGTQIIRVPSSPPHRYGEVPEHAEPHYSPLISRPAATDVSPPGRVPTHRVPTSERDYGYPSTPGIPVEHDRGGAPVPIEAPAQRVAFAEPTIPPSTPSIPVPPPAVVPPLAPPGGAGPPTQMPVQAPAPEAPQRMAVATREPSGLYDLAYADAERDRAARFEDMESQFLETLDHVEGGERRREDIFRQNEEQRDRIFLDHETQRDEEARLRREHSVRLVEDRLAAIPAAETAAPEPVSSFPPGPSAVPGPPAPLTAEDIPHVPPPASVPSLAPSAAEAAAEAAARYSQEIRDIVSAEREEATRQLEAERAERAQKEADYAEERRRSDEEYHARVRALEEQLAALQAEKEEARSRELEAAERHDEERREDYDRGESLSAQLADVANLALEQREACAQKREVQEERWIDKENRRAVKNAQWKDMQDQLKELLEEKASCKDRIDERARELESAMQEMQNMTRDSLAGWKTEFQEALREMSGDCHRRLEERTQRIVDAAEAAAHERVPHNVRDYLAEFSQSLATEVRLLIQELGRLHEKRRTLQFQIGKLICFQRKFAPGGLMNDDWTPETWGQAPLDAFVPPETAPPPEPEGPPPRVPSGWRETRRTRVRRRGRGPPPGDPPAPPPPPPPPPPVVQSPHPQPPHAPPQGPRVLRRQPRVPHLAAGPDIPPDRSGSWNLWQPDPNYEPSSGSFEIEPIVVSPPRRRSPGLFGTPSISDN</sequence>
<feature type="region of interest" description="Disordered" evidence="1">
    <location>
        <begin position="2707"/>
        <end position="2742"/>
    </location>
</feature>
<feature type="region of interest" description="Disordered" evidence="1">
    <location>
        <begin position="2878"/>
        <end position="2906"/>
    </location>
</feature>
<feature type="region of interest" description="Disordered" evidence="1">
    <location>
        <begin position="1206"/>
        <end position="1244"/>
    </location>
</feature>
<feature type="compositionally biased region" description="Low complexity" evidence="1">
    <location>
        <begin position="1946"/>
        <end position="1957"/>
    </location>
</feature>
<feature type="region of interest" description="Disordered" evidence="1">
    <location>
        <begin position="1117"/>
        <end position="1166"/>
    </location>
</feature>
<feature type="compositionally biased region" description="Pro residues" evidence="1">
    <location>
        <begin position="2771"/>
        <end position="2785"/>
    </location>
</feature>
<feature type="compositionally biased region" description="Polar residues" evidence="1">
    <location>
        <begin position="256"/>
        <end position="278"/>
    </location>
</feature>
<feature type="compositionally biased region" description="Pro residues" evidence="1">
    <location>
        <begin position="1228"/>
        <end position="1237"/>
    </location>
</feature>
<feature type="region of interest" description="Disordered" evidence="1">
    <location>
        <begin position="1639"/>
        <end position="1725"/>
    </location>
</feature>
<accession>A0ABP1DVJ5</accession>
<feature type="region of interest" description="Disordered" evidence="1">
    <location>
        <begin position="3092"/>
        <end position="3247"/>
    </location>
</feature>
<feature type="compositionally biased region" description="Pro residues" evidence="1">
    <location>
        <begin position="1154"/>
        <end position="1163"/>
    </location>
</feature>
<feature type="compositionally biased region" description="Pro residues" evidence="1">
    <location>
        <begin position="3144"/>
        <end position="3178"/>
    </location>
</feature>
<feature type="compositionally biased region" description="Polar residues" evidence="1">
    <location>
        <begin position="185"/>
        <end position="201"/>
    </location>
</feature>
<feature type="region of interest" description="Disordered" evidence="1">
    <location>
        <begin position="825"/>
        <end position="860"/>
    </location>
</feature>
<dbReference type="EMBL" id="OZ037949">
    <property type="protein sequence ID" value="CAL1711830.1"/>
    <property type="molecule type" value="Genomic_DNA"/>
</dbReference>
<feature type="domain" description="PH" evidence="2">
    <location>
        <begin position="462"/>
        <end position="587"/>
    </location>
</feature>
<feature type="compositionally biased region" description="Basic residues" evidence="1">
    <location>
        <begin position="3134"/>
        <end position="3143"/>
    </location>
</feature>
<feature type="region of interest" description="Disordered" evidence="1">
    <location>
        <begin position="180"/>
        <end position="229"/>
    </location>
</feature>
<feature type="compositionally biased region" description="Low complexity" evidence="1">
    <location>
        <begin position="1416"/>
        <end position="1429"/>
    </location>
</feature>
<feature type="compositionally biased region" description="Pro residues" evidence="1">
    <location>
        <begin position="1967"/>
        <end position="1987"/>
    </location>
</feature>
<evidence type="ECO:0000256" key="1">
    <source>
        <dbReference type="SAM" id="MobiDB-lite"/>
    </source>
</evidence>
<feature type="compositionally biased region" description="Low complexity" evidence="1">
    <location>
        <begin position="2144"/>
        <end position="2167"/>
    </location>
</feature>
<feature type="compositionally biased region" description="Low complexity" evidence="1">
    <location>
        <begin position="746"/>
        <end position="758"/>
    </location>
</feature>
<evidence type="ECO:0000313" key="4">
    <source>
        <dbReference type="Proteomes" id="UP001497453"/>
    </source>
</evidence>
<proteinExistence type="predicted"/>
<feature type="region of interest" description="Disordered" evidence="1">
    <location>
        <begin position="1313"/>
        <end position="1379"/>
    </location>
</feature>
<feature type="region of interest" description="Disordered" evidence="1">
    <location>
        <begin position="985"/>
        <end position="1056"/>
    </location>
</feature>
<evidence type="ECO:0000313" key="3">
    <source>
        <dbReference type="EMBL" id="CAL1711830.1"/>
    </source>
</evidence>
<feature type="compositionally biased region" description="Low complexity" evidence="1">
    <location>
        <begin position="2327"/>
        <end position="2350"/>
    </location>
</feature>
<feature type="compositionally biased region" description="Low complexity" evidence="1">
    <location>
        <begin position="1139"/>
        <end position="1153"/>
    </location>
</feature>
<feature type="compositionally biased region" description="Basic and acidic residues" evidence="1">
    <location>
        <begin position="408"/>
        <end position="434"/>
    </location>
</feature>
<feature type="region of interest" description="Disordered" evidence="1">
    <location>
        <begin position="2762"/>
        <end position="2806"/>
    </location>
</feature>
<feature type="compositionally biased region" description="Low complexity" evidence="1">
    <location>
        <begin position="770"/>
        <end position="781"/>
    </location>
</feature>
<feature type="region of interest" description="Disordered" evidence="1">
    <location>
        <begin position="251"/>
        <end position="278"/>
    </location>
</feature>
<dbReference type="SUPFAM" id="SSF50729">
    <property type="entry name" value="PH domain-like"/>
    <property type="match status" value="1"/>
</dbReference>